<dbReference type="EMBL" id="LGVG01000030">
    <property type="protein sequence ID" value="KNE25805.1"/>
    <property type="molecule type" value="Genomic_DNA"/>
</dbReference>
<comment type="caution">
    <text evidence="11">The sequence shown here is derived from an EMBL/GenBank/DDBJ whole genome shotgun (WGS) entry which is preliminary data.</text>
</comment>
<sequence length="229" mass="26089">MKVLVIEDEKKLAEYLRRALTDHNYIVDVATEGRVGLHLAQESEYDLVLLDIMLPGIDGLSILKELRKTSQVPVLMLTARDKLEDRVHGLHEGADDYLSKPFALSELLARVLALVRRSGRQAPQAESPNLLRVGDLDLDLLRRRASRNGQRLELTAKEFTLLTLLMRKQGEVLSRLELAEQVWDMNFNSNTNVVEVAIRRLRGKVDDPFDNKLLHTVRGMGYVLEVRET</sequence>
<evidence type="ECO:0000259" key="9">
    <source>
        <dbReference type="PROSITE" id="PS50110"/>
    </source>
</evidence>
<dbReference type="SMART" id="SM00862">
    <property type="entry name" value="Trans_reg_C"/>
    <property type="match status" value="1"/>
</dbReference>
<evidence type="ECO:0000256" key="8">
    <source>
        <dbReference type="PROSITE-ProRule" id="PRU01091"/>
    </source>
</evidence>
<evidence type="ECO:0000256" key="1">
    <source>
        <dbReference type="ARBA" id="ARBA00022539"/>
    </source>
</evidence>
<dbReference type="Gene3D" id="6.10.250.690">
    <property type="match status" value="1"/>
</dbReference>
<evidence type="ECO:0000313" key="12">
    <source>
        <dbReference type="Proteomes" id="UP000037511"/>
    </source>
</evidence>
<feature type="modified residue" description="4-aspartylphosphate" evidence="7">
    <location>
        <position position="51"/>
    </location>
</feature>
<dbReference type="InterPro" id="IPR039420">
    <property type="entry name" value="WalR-like"/>
</dbReference>
<dbReference type="CDD" id="cd00383">
    <property type="entry name" value="trans_reg_C"/>
    <property type="match status" value="1"/>
</dbReference>
<dbReference type="FunFam" id="3.40.50.2300:FF:000001">
    <property type="entry name" value="DNA-binding response regulator PhoB"/>
    <property type="match status" value="1"/>
</dbReference>
<dbReference type="Proteomes" id="UP000037511">
    <property type="component" value="Unassembled WGS sequence"/>
</dbReference>
<organism evidence="11 12">
    <name type="scientific">Achromobacter spanius</name>
    <dbReference type="NCBI Taxonomy" id="217203"/>
    <lineage>
        <taxon>Bacteria</taxon>
        <taxon>Pseudomonadati</taxon>
        <taxon>Pseudomonadota</taxon>
        <taxon>Betaproteobacteria</taxon>
        <taxon>Burkholderiales</taxon>
        <taxon>Alcaligenaceae</taxon>
        <taxon>Achromobacter</taxon>
    </lineage>
</organism>
<dbReference type="InterPro" id="IPR001867">
    <property type="entry name" value="OmpR/PhoB-type_DNA-bd"/>
</dbReference>
<dbReference type="FunFam" id="1.10.10.10:FF:000005">
    <property type="entry name" value="Two-component system response regulator"/>
    <property type="match status" value="1"/>
</dbReference>
<dbReference type="Pfam" id="PF00486">
    <property type="entry name" value="Trans_reg_C"/>
    <property type="match status" value="1"/>
</dbReference>
<evidence type="ECO:0000256" key="7">
    <source>
        <dbReference type="PROSITE-ProRule" id="PRU00169"/>
    </source>
</evidence>
<evidence type="ECO:0000256" key="3">
    <source>
        <dbReference type="ARBA" id="ARBA00023012"/>
    </source>
</evidence>
<dbReference type="NCBIfam" id="TIGR01387">
    <property type="entry name" value="cztR_silR_copR"/>
    <property type="match status" value="1"/>
</dbReference>
<dbReference type="AlphaFoldDB" id="A0AAW3HZB0"/>
<dbReference type="Pfam" id="PF00072">
    <property type="entry name" value="Response_reg"/>
    <property type="match status" value="1"/>
</dbReference>
<gene>
    <name evidence="11" type="ORF">AFM18_20480</name>
</gene>
<keyword evidence="2 7" id="KW-0597">Phosphoprotein</keyword>
<dbReference type="CDD" id="cd19935">
    <property type="entry name" value="REC_OmpR_CusR-like"/>
    <property type="match status" value="1"/>
</dbReference>
<protein>
    <submittedName>
        <fullName evidence="11">Transcriptional regulator</fullName>
    </submittedName>
</protein>
<keyword evidence="5 8" id="KW-0238">DNA-binding</keyword>
<dbReference type="SUPFAM" id="SSF46894">
    <property type="entry name" value="C-terminal effector domain of the bipartite response regulators"/>
    <property type="match status" value="1"/>
</dbReference>
<evidence type="ECO:0000256" key="5">
    <source>
        <dbReference type="ARBA" id="ARBA00023125"/>
    </source>
</evidence>
<feature type="domain" description="Response regulatory" evidence="9">
    <location>
        <begin position="2"/>
        <end position="115"/>
    </location>
</feature>
<dbReference type="GO" id="GO:0000976">
    <property type="term" value="F:transcription cis-regulatory region binding"/>
    <property type="evidence" value="ECO:0007669"/>
    <property type="project" value="TreeGrafter"/>
</dbReference>
<name>A0AAW3HZB0_9BURK</name>
<dbReference type="Gene3D" id="3.40.50.2300">
    <property type="match status" value="1"/>
</dbReference>
<dbReference type="RefSeq" id="WP_050448718.1">
    <property type="nucleotide sequence ID" value="NZ_JBIBFJ010000003.1"/>
</dbReference>
<dbReference type="PANTHER" id="PTHR48111">
    <property type="entry name" value="REGULATOR OF RPOS"/>
    <property type="match status" value="1"/>
</dbReference>
<proteinExistence type="predicted"/>
<dbReference type="InterPro" id="IPR036388">
    <property type="entry name" value="WH-like_DNA-bd_sf"/>
</dbReference>
<dbReference type="PROSITE" id="PS50110">
    <property type="entry name" value="RESPONSE_REGULATORY"/>
    <property type="match status" value="1"/>
</dbReference>
<keyword evidence="3" id="KW-0902">Two-component regulatory system</keyword>
<keyword evidence="1" id="KW-0104">Cadmium</keyword>
<evidence type="ECO:0000256" key="4">
    <source>
        <dbReference type="ARBA" id="ARBA00023015"/>
    </source>
</evidence>
<reference evidence="11 12" key="1">
    <citation type="submission" date="2015-07" db="EMBL/GenBank/DDBJ databases">
        <title>Draft genome of Achromobacter spanius.</title>
        <authorList>
            <person name="Wang X."/>
        </authorList>
    </citation>
    <scope>NUCLEOTIDE SEQUENCE [LARGE SCALE GENOMIC DNA]</scope>
    <source>
        <strain evidence="11 12">CGMCC9173</strain>
    </source>
</reference>
<dbReference type="Gene3D" id="1.10.10.10">
    <property type="entry name" value="Winged helix-like DNA-binding domain superfamily/Winged helix DNA-binding domain"/>
    <property type="match status" value="1"/>
</dbReference>
<dbReference type="InterPro" id="IPR001789">
    <property type="entry name" value="Sig_transdc_resp-reg_receiver"/>
</dbReference>
<evidence type="ECO:0000256" key="2">
    <source>
        <dbReference type="ARBA" id="ARBA00022553"/>
    </source>
</evidence>
<dbReference type="InterPro" id="IPR016032">
    <property type="entry name" value="Sig_transdc_resp-reg_C-effctor"/>
</dbReference>
<dbReference type="GO" id="GO:0006355">
    <property type="term" value="P:regulation of DNA-templated transcription"/>
    <property type="evidence" value="ECO:0007669"/>
    <property type="project" value="InterPro"/>
</dbReference>
<evidence type="ECO:0000259" key="10">
    <source>
        <dbReference type="PROSITE" id="PS51755"/>
    </source>
</evidence>
<feature type="domain" description="OmpR/PhoB-type" evidence="10">
    <location>
        <begin position="128"/>
        <end position="226"/>
    </location>
</feature>
<dbReference type="PROSITE" id="PS51755">
    <property type="entry name" value="OMPR_PHOB"/>
    <property type="match status" value="1"/>
</dbReference>
<keyword evidence="6" id="KW-0804">Transcription</keyword>
<feature type="DNA-binding region" description="OmpR/PhoB-type" evidence="8">
    <location>
        <begin position="128"/>
        <end position="226"/>
    </location>
</feature>
<dbReference type="GO" id="GO:0000156">
    <property type="term" value="F:phosphorelay response regulator activity"/>
    <property type="evidence" value="ECO:0007669"/>
    <property type="project" value="TreeGrafter"/>
</dbReference>
<dbReference type="GO" id="GO:0005829">
    <property type="term" value="C:cytosol"/>
    <property type="evidence" value="ECO:0007669"/>
    <property type="project" value="TreeGrafter"/>
</dbReference>
<evidence type="ECO:0000256" key="6">
    <source>
        <dbReference type="ARBA" id="ARBA00023163"/>
    </source>
</evidence>
<dbReference type="SMART" id="SM00448">
    <property type="entry name" value="REC"/>
    <property type="match status" value="1"/>
</dbReference>
<dbReference type="InterPro" id="IPR006291">
    <property type="entry name" value="CusR-like"/>
</dbReference>
<dbReference type="InterPro" id="IPR011006">
    <property type="entry name" value="CheY-like_superfamily"/>
</dbReference>
<evidence type="ECO:0000313" key="11">
    <source>
        <dbReference type="EMBL" id="KNE25805.1"/>
    </source>
</evidence>
<dbReference type="GO" id="GO:0032993">
    <property type="term" value="C:protein-DNA complex"/>
    <property type="evidence" value="ECO:0007669"/>
    <property type="project" value="TreeGrafter"/>
</dbReference>
<keyword evidence="4" id="KW-0805">Transcription regulation</keyword>
<dbReference type="PANTHER" id="PTHR48111:SF76">
    <property type="entry name" value="TWO-COMPONENT RESPONSE REGULATOR"/>
    <property type="match status" value="1"/>
</dbReference>
<accession>A0AAW3HZB0</accession>
<dbReference type="SUPFAM" id="SSF52172">
    <property type="entry name" value="CheY-like"/>
    <property type="match status" value="1"/>
</dbReference>